<evidence type="ECO:0000313" key="2">
    <source>
        <dbReference type="EMBL" id="KMT65716.1"/>
    </source>
</evidence>
<dbReference type="InterPro" id="IPR013766">
    <property type="entry name" value="Thioredoxin_domain"/>
</dbReference>
<evidence type="ECO:0000313" key="3">
    <source>
        <dbReference type="Proteomes" id="UP000037600"/>
    </source>
</evidence>
<dbReference type="AlphaFoldDB" id="A0A0J8JM99"/>
<sequence length="152" mass="16848">MFVCLSVFISACSNSVEAPNIKLTDLETAEVGSLSDYKGQYVYIDFWASWCGPCLKSFPFMYELQNKYEKLAILAISVDEDKEDAKAFLAKTQFNFKVFHDPQGEAARQFDLGGMPTSYLIDPNGNIVSTHVGFSAKSKAKIAAEIEGLHLN</sequence>
<dbReference type="Gene3D" id="3.40.30.10">
    <property type="entry name" value="Glutaredoxin"/>
    <property type="match status" value="1"/>
</dbReference>
<dbReference type="SUPFAM" id="SSF52833">
    <property type="entry name" value="Thioredoxin-like"/>
    <property type="match status" value="1"/>
</dbReference>
<dbReference type="GO" id="GO:0016209">
    <property type="term" value="F:antioxidant activity"/>
    <property type="evidence" value="ECO:0007669"/>
    <property type="project" value="InterPro"/>
</dbReference>
<dbReference type="Proteomes" id="UP000037600">
    <property type="component" value="Unassembled WGS sequence"/>
</dbReference>
<comment type="caution">
    <text evidence="2">The sequence shown here is derived from an EMBL/GenBank/DDBJ whole genome shotgun (WGS) entry which is preliminary data.</text>
</comment>
<protein>
    <recommendedName>
        <fullName evidence="1">Thioredoxin domain-containing protein</fullName>
    </recommendedName>
</protein>
<dbReference type="PANTHER" id="PTHR42852">
    <property type="entry name" value="THIOL:DISULFIDE INTERCHANGE PROTEIN DSBE"/>
    <property type="match status" value="1"/>
</dbReference>
<accession>A0A0J8JM99</accession>
<organism evidence="2 3">
    <name type="scientific">Catenovulum maritimum</name>
    <dbReference type="NCBI Taxonomy" id="1513271"/>
    <lineage>
        <taxon>Bacteria</taxon>
        <taxon>Pseudomonadati</taxon>
        <taxon>Pseudomonadota</taxon>
        <taxon>Gammaproteobacteria</taxon>
        <taxon>Alteromonadales</taxon>
        <taxon>Alteromonadaceae</taxon>
        <taxon>Catenovulum</taxon>
    </lineage>
</organism>
<dbReference type="Pfam" id="PF00578">
    <property type="entry name" value="AhpC-TSA"/>
    <property type="match status" value="1"/>
</dbReference>
<dbReference type="CDD" id="cd02966">
    <property type="entry name" value="TlpA_like_family"/>
    <property type="match status" value="1"/>
</dbReference>
<dbReference type="STRING" id="1513271.XM47_07835"/>
<dbReference type="InterPro" id="IPR036249">
    <property type="entry name" value="Thioredoxin-like_sf"/>
</dbReference>
<keyword evidence="3" id="KW-1185">Reference proteome</keyword>
<dbReference type="GO" id="GO:0016491">
    <property type="term" value="F:oxidoreductase activity"/>
    <property type="evidence" value="ECO:0007669"/>
    <property type="project" value="InterPro"/>
</dbReference>
<proteinExistence type="predicted"/>
<gene>
    <name evidence="2" type="ORF">XM47_07835</name>
</gene>
<dbReference type="InterPro" id="IPR050553">
    <property type="entry name" value="Thioredoxin_ResA/DsbE_sf"/>
</dbReference>
<reference evidence="2 3" key="1">
    <citation type="submission" date="2015-04" db="EMBL/GenBank/DDBJ databases">
        <title>Draft Genome Sequence of the Novel Agar-Digesting Marine Bacterium Q1.</title>
        <authorList>
            <person name="Li Y."/>
            <person name="Li D."/>
            <person name="Chen G."/>
            <person name="Du Z."/>
        </authorList>
    </citation>
    <scope>NUCLEOTIDE SEQUENCE [LARGE SCALE GENOMIC DNA]</scope>
    <source>
        <strain evidence="2 3">Q1</strain>
    </source>
</reference>
<dbReference type="PANTHER" id="PTHR42852:SF18">
    <property type="entry name" value="CHROMOSOME UNDETERMINED SCAFFOLD_47, WHOLE GENOME SHOTGUN SEQUENCE"/>
    <property type="match status" value="1"/>
</dbReference>
<dbReference type="EMBL" id="LAZL01000010">
    <property type="protein sequence ID" value="KMT65716.1"/>
    <property type="molecule type" value="Genomic_DNA"/>
</dbReference>
<name>A0A0J8JM99_9ALTE</name>
<evidence type="ECO:0000259" key="1">
    <source>
        <dbReference type="PROSITE" id="PS51352"/>
    </source>
</evidence>
<dbReference type="InterPro" id="IPR000866">
    <property type="entry name" value="AhpC/TSA"/>
</dbReference>
<dbReference type="PROSITE" id="PS51352">
    <property type="entry name" value="THIOREDOXIN_2"/>
    <property type="match status" value="1"/>
</dbReference>
<feature type="domain" description="Thioredoxin" evidence="1">
    <location>
        <begin position="12"/>
        <end position="151"/>
    </location>
</feature>